<accession>H2BR01</accession>
<dbReference type="eggNOG" id="COG2120">
    <property type="taxonomic scope" value="Bacteria"/>
</dbReference>
<keyword evidence="2" id="KW-1185">Reference proteome</keyword>
<dbReference type="STRING" id="865937.Gilli_0162"/>
<sequence length="829" mass="92909">MRKILFLVLCLAFSFSNDQTPRKLNSVEIHNAIKKLNFLGSVLYIAAHPDDENTRLISYFANEIKARTGYLSITRGDGGQNLIGSELKELLGIIRTQELLAARKIDGGEQLFSRAIDFGYTKTPEEALEFWGQEEILSDIVWALRTFKPDVIINRFDHRTSGETHGQHTASAILSMGAFDLAKDPTAFPEQLEYTETFEPKRLFFNTSPWFYGSNEEFEKADKSNLLQFDTGVYFSSMGLSNPEIAALSRSEHQSQGFGSTGSRGEQIEYLEFIDGSFPEDKSNLFAGIDTSWNRIQNGAEIGEILTEVEKDYNFKDPAASLSKLVQAYKLILDLEDAHWRKIKTEEIKNIITAAAGLYLEANAVNPTATPSEELFINLEAINRSNAEISLVSVELEPNNSKLQPNQPLLNNVTWKEQTLLKINGETGFTSPYWLKSKGSLGLYTVEEQNLVGLPESPISVKAYFRVKIEGEEILFERPVVYKYNDPVKGEVYQPFEILPPVSVKFREKVLIFAEAEPKTVPVIITAGKDSVSGKISLKSNGNWKIKPEETNFNILKKGESVTVNFKITPPEEQDEIILSPILTVNGKEYSGEIVKIDYNHILLQTLVVPAETKVVKLSIEKKGENIAYIDGAGDVIPENLEQIGYKVSRLDPEKISAASLSKFDAVVLGIRAYNTVEALQYKQPALLKYVENGGTVIVQYNVNRGLFVNSIAPYKLDISRDRVTEEDAEVRFIAPNHPILNSPNKISSTDFDGWVQERGLYFPDSWDQEFIPVLSMNDANKTPKDGSLLVAKYGKGYFIYTGLSFFRQFPEGVPGAYRLFANMISIGK</sequence>
<reference evidence="2" key="1">
    <citation type="journal article" date="2012" name="Stand. Genomic Sci.">
        <title>Genome sequence of the Antarctic rhodopsins-containing flavobacterium Gillisia limnaea type strain (R-8282(T)).</title>
        <authorList>
            <person name="Riedel T."/>
            <person name="Held B."/>
            <person name="Nolan M."/>
            <person name="Lucas S."/>
            <person name="Lapidus A."/>
            <person name="Tice H."/>
            <person name="Del Rio T.G."/>
            <person name="Cheng J.F."/>
            <person name="Han C."/>
            <person name="Tapia R."/>
            <person name="Goodwin L.A."/>
            <person name="Pitluck S."/>
            <person name="Liolios K."/>
            <person name="Mavromatis K."/>
            <person name="Pagani I."/>
            <person name="Ivanova N."/>
            <person name="Mikhailova N."/>
            <person name="Pati A."/>
            <person name="Chen A."/>
            <person name="Palaniappan K."/>
            <person name="Land M."/>
            <person name="Rohde M."/>
            <person name="Tindall B.J."/>
            <person name="Detter J.C."/>
            <person name="Goker M."/>
            <person name="Bristow J."/>
            <person name="Eisen J.A."/>
            <person name="Markowitz V."/>
            <person name="Hugenholtz P."/>
            <person name="Kyrpides N.C."/>
            <person name="Klenk H.P."/>
            <person name="Woyke T."/>
        </authorList>
    </citation>
    <scope>NUCLEOTIDE SEQUENCE [LARGE SCALE GENOMIC DNA]</scope>
    <source>
        <strain evidence="2">DSM 15749 / LMG 21470 / R-8282</strain>
    </source>
</reference>
<dbReference type="HOGENOM" id="CLU_347750_0_0_10"/>
<name>H2BR01_GILLR</name>
<dbReference type="SUPFAM" id="SSF52317">
    <property type="entry name" value="Class I glutamine amidotransferase-like"/>
    <property type="match status" value="1"/>
</dbReference>
<evidence type="ECO:0000313" key="2">
    <source>
        <dbReference type="Proteomes" id="UP000003844"/>
    </source>
</evidence>
<gene>
    <name evidence="1" type="ORF">Gilli_0162</name>
</gene>
<evidence type="ECO:0000313" key="1">
    <source>
        <dbReference type="EMBL" id="EHQ04320.1"/>
    </source>
</evidence>
<dbReference type="SUPFAM" id="SSF102588">
    <property type="entry name" value="LmbE-like"/>
    <property type="match status" value="1"/>
</dbReference>
<dbReference type="RefSeq" id="WP_006987212.1">
    <property type="nucleotide sequence ID" value="NZ_JH594605.1"/>
</dbReference>
<dbReference type="InterPro" id="IPR029062">
    <property type="entry name" value="Class_I_gatase-like"/>
</dbReference>
<dbReference type="OrthoDB" id="9759749at2"/>
<protein>
    <submittedName>
        <fullName evidence="1">LmbE family protein</fullName>
    </submittedName>
</protein>
<proteinExistence type="predicted"/>
<dbReference type="InterPro" id="IPR024078">
    <property type="entry name" value="LmbE-like_dom_sf"/>
</dbReference>
<dbReference type="InterPro" id="IPR003737">
    <property type="entry name" value="GlcNAc_PI_deacetylase-related"/>
</dbReference>
<organism evidence="1 2">
    <name type="scientific">Gillisia limnaea (strain DSM 15749 / LMG 21470 / R-8282)</name>
    <dbReference type="NCBI Taxonomy" id="865937"/>
    <lineage>
        <taxon>Bacteria</taxon>
        <taxon>Pseudomonadati</taxon>
        <taxon>Bacteroidota</taxon>
        <taxon>Flavobacteriia</taxon>
        <taxon>Flavobacteriales</taxon>
        <taxon>Flavobacteriaceae</taxon>
        <taxon>Gillisia</taxon>
    </lineage>
</organism>
<dbReference type="AlphaFoldDB" id="H2BR01"/>
<dbReference type="Gene3D" id="3.40.50.10320">
    <property type="entry name" value="LmbE-like"/>
    <property type="match status" value="1"/>
</dbReference>
<dbReference type="EMBL" id="JH594605">
    <property type="protein sequence ID" value="EHQ04320.1"/>
    <property type="molecule type" value="Genomic_DNA"/>
</dbReference>
<dbReference type="Pfam" id="PF02585">
    <property type="entry name" value="PIG-L"/>
    <property type="match status" value="1"/>
</dbReference>
<dbReference type="Proteomes" id="UP000003844">
    <property type="component" value="Unassembled WGS sequence"/>
</dbReference>